<dbReference type="Proteomes" id="UP000264960">
    <property type="component" value="Chromosome"/>
</dbReference>
<dbReference type="Gene3D" id="1.25.40.10">
    <property type="entry name" value="Tetratricopeptide repeat domain"/>
    <property type="match status" value="1"/>
</dbReference>
<dbReference type="PROSITE" id="PS50005">
    <property type="entry name" value="TPR"/>
    <property type="match status" value="1"/>
</dbReference>
<dbReference type="RefSeq" id="WP_117730777.1">
    <property type="nucleotide sequence ID" value="NZ_CP027116.1"/>
</dbReference>
<evidence type="ECO:0000313" key="2">
    <source>
        <dbReference type="EMBL" id="AVM24352.1"/>
    </source>
</evidence>
<organism evidence="2 3">
    <name type="scientific">Bacillus pumilus</name>
    <name type="common">Bacillus mesentericus</name>
    <dbReference type="NCBI Taxonomy" id="1408"/>
    <lineage>
        <taxon>Bacteria</taxon>
        <taxon>Bacillati</taxon>
        <taxon>Bacillota</taxon>
        <taxon>Bacilli</taxon>
        <taxon>Bacillales</taxon>
        <taxon>Bacillaceae</taxon>
        <taxon>Bacillus</taxon>
    </lineage>
</organism>
<proteinExistence type="predicted"/>
<accession>A0AAD0HN19</accession>
<protein>
    <recommendedName>
        <fullName evidence="4">Tetratricopeptide repeat protein</fullName>
    </recommendedName>
</protein>
<evidence type="ECO:0008006" key="4">
    <source>
        <dbReference type="Google" id="ProtNLM"/>
    </source>
</evidence>
<dbReference type="InterPro" id="IPR019734">
    <property type="entry name" value="TPR_rpt"/>
</dbReference>
<evidence type="ECO:0000256" key="1">
    <source>
        <dbReference type="PROSITE-ProRule" id="PRU00339"/>
    </source>
</evidence>
<dbReference type="InterPro" id="IPR011990">
    <property type="entry name" value="TPR-like_helical_dom_sf"/>
</dbReference>
<sequence>MTRLIASQKVGNMLNTWNLAIQKGDLSAAIEMQDDIDKAIESMEENQDILLYYQLLSFRLKLKLQNISRNLDKPFFERNAPDEKEEKTNKLMSYYFYFYNGIYHDYLQDYDKALSYFRIAEKKLAYVDDEIEKAEFHYKLAVLFYDLKMTFLSKYHAQIATDTFNAHETYVKRQINCRLLHALNLIDQFKYDDASDLFNEAEGMIKKIDDNHLIIHLYYNMGFLESKKGNYSDAAELYRRTLSYRREIEKNDLLKLRCLYELSRVEISTQSKEAIELIDCGYSLSEQVDHEIFKVKFKLLKELACDVAESQINNINTLCSELEEKRVWVDLEEILVDVAKYLERRGLLQHSLDYYKKALRASQYVGKGVN</sequence>
<name>A0AAD0HN19_BACPU</name>
<dbReference type="SMART" id="SM00028">
    <property type="entry name" value="TPR"/>
    <property type="match status" value="3"/>
</dbReference>
<gene>
    <name evidence="2" type="ORF">C5695_11085</name>
</gene>
<dbReference type="Pfam" id="PF18801">
    <property type="entry name" value="RapH_N"/>
    <property type="match status" value="1"/>
</dbReference>
<feature type="repeat" description="TPR" evidence="1">
    <location>
        <begin position="215"/>
        <end position="248"/>
    </location>
</feature>
<dbReference type="SUPFAM" id="SSF48452">
    <property type="entry name" value="TPR-like"/>
    <property type="match status" value="1"/>
</dbReference>
<evidence type="ECO:0000313" key="3">
    <source>
        <dbReference type="Proteomes" id="UP000264960"/>
    </source>
</evidence>
<dbReference type="AlphaFoldDB" id="A0AAD0HN19"/>
<dbReference type="EMBL" id="CP027116">
    <property type="protein sequence ID" value="AVM24352.1"/>
    <property type="molecule type" value="Genomic_DNA"/>
</dbReference>
<reference evidence="2 3" key="1">
    <citation type="submission" date="2018-02" db="EMBL/GenBank/DDBJ databases">
        <title>The complete genome of two Bacillus pumilus strains from Cuatro Cienegas, Coahuila, Mexico.</title>
        <authorList>
            <person name="Zarza E."/>
            <person name="Alcaraz L.D."/>
            <person name="Aguilar-Salinas B."/>
            <person name="Islas A."/>
            <person name="Olmedo-Alvarez G."/>
        </authorList>
    </citation>
    <scope>NUCLEOTIDE SEQUENCE [LARGE SCALE GENOMIC DNA]</scope>
    <source>
        <strain evidence="2 3">145</strain>
    </source>
</reference>
<keyword evidence="1" id="KW-0802">TPR repeat</keyword>